<dbReference type="Proteomes" id="UP000000379">
    <property type="component" value="Chromosome"/>
</dbReference>
<dbReference type="InterPro" id="IPR044147">
    <property type="entry name" value="UdgB-like"/>
</dbReference>
<dbReference type="GO" id="GO:0046872">
    <property type="term" value="F:metal ion binding"/>
    <property type="evidence" value="ECO:0007669"/>
    <property type="project" value="UniProtKB-KW"/>
</dbReference>
<evidence type="ECO:0000256" key="5">
    <source>
        <dbReference type="ARBA" id="ARBA00023004"/>
    </source>
</evidence>
<dbReference type="GO" id="GO:0006284">
    <property type="term" value="P:base-excision repair"/>
    <property type="evidence" value="ECO:0007669"/>
    <property type="project" value="InterPro"/>
</dbReference>
<dbReference type="HOGENOM" id="CLU_083279_0_0_0"/>
<dbReference type="Pfam" id="PF03167">
    <property type="entry name" value="UDG"/>
    <property type="match status" value="1"/>
</dbReference>
<keyword evidence="3" id="KW-0227">DNA damage</keyword>
<dbReference type="STRING" id="649638.Trad_1867"/>
<evidence type="ECO:0000259" key="10">
    <source>
        <dbReference type="SMART" id="SM00986"/>
    </source>
</evidence>
<keyword evidence="12" id="KW-1185">Reference proteome</keyword>
<dbReference type="InterPro" id="IPR005122">
    <property type="entry name" value="Uracil-DNA_glycosylase-like"/>
</dbReference>
<dbReference type="GO" id="GO:0004844">
    <property type="term" value="F:uracil DNA N-glycosylase activity"/>
    <property type="evidence" value="ECO:0007669"/>
    <property type="project" value="InterPro"/>
</dbReference>
<dbReference type="Gene3D" id="3.40.470.10">
    <property type="entry name" value="Uracil-DNA glycosylase-like domain"/>
    <property type="match status" value="1"/>
</dbReference>
<evidence type="ECO:0000256" key="9">
    <source>
        <dbReference type="ARBA" id="ARBA00023887"/>
    </source>
</evidence>
<keyword evidence="7" id="KW-0234">DNA repair</keyword>
<evidence type="ECO:0000256" key="7">
    <source>
        <dbReference type="ARBA" id="ARBA00023204"/>
    </source>
</evidence>
<dbReference type="EMBL" id="CP002049">
    <property type="protein sequence ID" value="ADI14983.1"/>
    <property type="molecule type" value="Genomic_DNA"/>
</dbReference>
<name>D7CQJ9_TRURR</name>
<keyword evidence="2" id="KW-0479">Metal-binding</keyword>
<dbReference type="InterPro" id="IPR036895">
    <property type="entry name" value="Uracil-DNA_glycosylase-like_sf"/>
</dbReference>
<evidence type="ECO:0000256" key="3">
    <source>
        <dbReference type="ARBA" id="ARBA00022763"/>
    </source>
</evidence>
<evidence type="ECO:0000256" key="1">
    <source>
        <dbReference type="ARBA" id="ARBA00022485"/>
    </source>
</evidence>
<dbReference type="SMART" id="SM00987">
    <property type="entry name" value="UreE_C"/>
    <property type="match status" value="1"/>
</dbReference>
<dbReference type="KEGG" id="tra:Trad_1867"/>
<dbReference type="CDD" id="cd10031">
    <property type="entry name" value="UDG-F5_TTUDGB_like"/>
    <property type="match status" value="1"/>
</dbReference>
<reference evidence="12" key="1">
    <citation type="submission" date="2010-05" db="EMBL/GenBank/DDBJ databases">
        <title>The complete genome of Truepera radiovictris DSM 17093.</title>
        <authorList>
            <consortium name="US DOE Joint Genome Institute (JGI-PGF)"/>
            <person name="Lucas S."/>
            <person name="Copeland A."/>
            <person name="Lapidus A."/>
            <person name="Glavina del Rio T."/>
            <person name="Dalin E."/>
            <person name="Tice H."/>
            <person name="Bruce D."/>
            <person name="Goodwin L."/>
            <person name="Pitluck S."/>
            <person name="Kyrpides N."/>
            <person name="Mavromatis K."/>
            <person name="Ovchinnikova G."/>
            <person name="Munk A.C."/>
            <person name="Detter J.C."/>
            <person name="Han C."/>
            <person name="Tapia R."/>
            <person name="Land M."/>
            <person name="Hauser L."/>
            <person name="Markowitz V."/>
            <person name="Cheng J.-F."/>
            <person name="Hugenholtz P."/>
            <person name="Woyke T."/>
            <person name="Wu D."/>
            <person name="Tindall B."/>
            <person name="Pomrenke H.G."/>
            <person name="Brambilla E."/>
            <person name="Klenk H.-P."/>
            <person name="Eisen J.A."/>
        </authorList>
    </citation>
    <scope>NUCLEOTIDE SEQUENCE [LARGE SCALE GENOMIC DNA]</scope>
    <source>
        <strain evidence="12">DSM 17093 / CIP 108686 / LMG 22925 / RQ-24</strain>
    </source>
</reference>
<dbReference type="InterPro" id="IPR051536">
    <property type="entry name" value="UDG_Type-4/5"/>
</dbReference>
<protein>
    <recommendedName>
        <fullName evidence="9">Type-5 uracil-DNA glycosylase</fullName>
    </recommendedName>
</protein>
<keyword evidence="6" id="KW-0411">Iron-sulfur</keyword>
<dbReference type="GO" id="GO:0051539">
    <property type="term" value="F:4 iron, 4 sulfur cluster binding"/>
    <property type="evidence" value="ECO:0007669"/>
    <property type="project" value="UniProtKB-KW"/>
</dbReference>
<evidence type="ECO:0000313" key="12">
    <source>
        <dbReference type="Proteomes" id="UP000000379"/>
    </source>
</evidence>
<evidence type="ECO:0000256" key="2">
    <source>
        <dbReference type="ARBA" id="ARBA00022723"/>
    </source>
</evidence>
<organism evidence="11 12">
    <name type="scientific">Truepera radiovictrix (strain DSM 17093 / CIP 108686 / LMG 22925 / RQ-24)</name>
    <dbReference type="NCBI Taxonomy" id="649638"/>
    <lineage>
        <taxon>Bacteria</taxon>
        <taxon>Thermotogati</taxon>
        <taxon>Deinococcota</taxon>
        <taxon>Deinococci</taxon>
        <taxon>Trueperales</taxon>
        <taxon>Trueperaceae</taxon>
        <taxon>Truepera</taxon>
    </lineage>
</organism>
<dbReference type="PANTHER" id="PTHR33693">
    <property type="entry name" value="TYPE-5 URACIL-DNA GLYCOSYLASE"/>
    <property type="match status" value="1"/>
</dbReference>
<evidence type="ECO:0000256" key="4">
    <source>
        <dbReference type="ARBA" id="ARBA00022801"/>
    </source>
</evidence>
<evidence type="ECO:0000313" key="11">
    <source>
        <dbReference type="EMBL" id="ADI14983.1"/>
    </source>
</evidence>
<dbReference type="SMART" id="SM00986">
    <property type="entry name" value="UDG"/>
    <property type="match status" value="1"/>
</dbReference>
<dbReference type="SUPFAM" id="SSF52141">
    <property type="entry name" value="Uracil-DNA glycosylase-like"/>
    <property type="match status" value="1"/>
</dbReference>
<keyword evidence="5" id="KW-0408">Iron</keyword>
<comment type="similarity">
    <text evidence="8">Belongs to the uracil-DNA glycosylase (UDG) superfamily. Type 5 (UDGb) family.</text>
</comment>
<reference evidence="11 12" key="2">
    <citation type="journal article" date="2011" name="Stand. Genomic Sci.">
        <title>Complete genome sequence of Truepera radiovictrix type strain (RQ-24).</title>
        <authorList>
            <person name="Ivanova N."/>
            <person name="Rohde C."/>
            <person name="Munk C."/>
            <person name="Nolan M."/>
            <person name="Lucas S."/>
            <person name="Del Rio T.G."/>
            <person name="Tice H."/>
            <person name="Deshpande S."/>
            <person name="Cheng J.F."/>
            <person name="Tapia R."/>
            <person name="Han C."/>
            <person name="Goodwin L."/>
            <person name="Pitluck S."/>
            <person name="Liolios K."/>
            <person name="Mavromatis K."/>
            <person name="Mikhailova N."/>
            <person name="Pati A."/>
            <person name="Chen A."/>
            <person name="Palaniappan K."/>
            <person name="Land M."/>
            <person name="Hauser L."/>
            <person name="Chang Y.J."/>
            <person name="Jeffries C.D."/>
            <person name="Brambilla E."/>
            <person name="Rohde M."/>
            <person name="Goker M."/>
            <person name="Tindall B.J."/>
            <person name="Woyke T."/>
            <person name="Bristow J."/>
            <person name="Eisen J.A."/>
            <person name="Markowitz V."/>
            <person name="Hugenholtz P."/>
            <person name="Kyrpides N.C."/>
            <person name="Klenk H.P."/>
            <person name="Lapidus A."/>
        </authorList>
    </citation>
    <scope>NUCLEOTIDE SEQUENCE [LARGE SCALE GENOMIC DNA]</scope>
    <source>
        <strain evidence="12">DSM 17093 / CIP 108686 / LMG 22925 / RQ-24</strain>
    </source>
</reference>
<dbReference type="eggNOG" id="COG1573">
    <property type="taxonomic scope" value="Bacteria"/>
</dbReference>
<evidence type="ECO:0000256" key="8">
    <source>
        <dbReference type="ARBA" id="ARBA00023779"/>
    </source>
</evidence>
<dbReference type="OrthoDB" id="5290748at2"/>
<feature type="domain" description="Uracil-DNA glycosylase-like" evidence="10">
    <location>
        <begin position="47"/>
        <end position="218"/>
    </location>
</feature>
<dbReference type="GO" id="GO:0033958">
    <property type="term" value="F:DNA-deoxyinosine glycosylase activity"/>
    <property type="evidence" value="ECO:0007669"/>
    <property type="project" value="InterPro"/>
</dbReference>
<dbReference type="AlphaFoldDB" id="D7CQJ9"/>
<dbReference type="RefSeq" id="WP_013178349.1">
    <property type="nucleotide sequence ID" value="NC_014221.1"/>
</dbReference>
<gene>
    <name evidence="11" type="ordered locus">Trad_1867</name>
</gene>
<dbReference type="PANTHER" id="PTHR33693:SF3">
    <property type="entry name" value="TYPE-5 URACIL-DNA GLYCOSYLASE"/>
    <property type="match status" value="1"/>
</dbReference>
<keyword evidence="4" id="KW-0378">Hydrolase</keyword>
<keyword evidence="1" id="KW-0004">4Fe-4S</keyword>
<accession>D7CQJ9</accession>
<sequence>MAEPFDPAPEALLSCTRCPRLVAHREAVARVKRRAYRLEPYWGRPVPGFGDPEARIVLLGLAPGAHGSNRTGRMFTGDGSGAFLYPALWRAGLANQPRAAHRDDGLVLRGVFITAAARCVPPDNKPTREELQSCRGWLARDFAGLPNVKVVVALGRVAHESYLELISRGQRLVKARYGFAHGALHTFAGAPPLLDAYHVSLQNTNTGRLTPEMFDAVLARAKELAGGD</sequence>
<proteinExistence type="inferred from homology"/>
<evidence type="ECO:0000256" key="6">
    <source>
        <dbReference type="ARBA" id="ARBA00023014"/>
    </source>
</evidence>